<protein>
    <submittedName>
        <fullName evidence="1">4050_t:CDS:1</fullName>
    </submittedName>
</protein>
<dbReference type="Proteomes" id="UP000789920">
    <property type="component" value="Unassembled WGS sequence"/>
</dbReference>
<feature type="non-terminal residue" evidence="1">
    <location>
        <position position="53"/>
    </location>
</feature>
<evidence type="ECO:0000313" key="1">
    <source>
        <dbReference type="EMBL" id="CAG8467766.1"/>
    </source>
</evidence>
<dbReference type="EMBL" id="CAJVQC010000350">
    <property type="protein sequence ID" value="CAG8467766.1"/>
    <property type="molecule type" value="Genomic_DNA"/>
</dbReference>
<name>A0ACA9KDT3_9GLOM</name>
<keyword evidence="2" id="KW-1185">Reference proteome</keyword>
<accession>A0ACA9KDT3</accession>
<sequence>MSLEPRDLFPGNQIDYFYYLDFPNSLWLSQLANKSNNLTSLNLDSLIHEDASQ</sequence>
<gene>
    <name evidence="1" type="ORF">RPERSI_LOCUS438</name>
</gene>
<reference evidence="1" key="1">
    <citation type="submission" date="2021-06" db="EMBL/GenBank/DDBJ databases">
        <authorList>
            <person name="Kallberg Y."/>
            <person name="Tangrot J."/>
            <person name="Rosling A."/>
        </authorList>
    </citation>
    <scope>NUCLEOTIDE SEQUENCE</scope>
    <source>
        <strain evidence="1">MA461A</strain>
    </source>
</reference>
<comment type="caution">
    <text evidence="1">The sequence shown here is derived from an EMBL/GenBank/DDBJ whole genome shotgun (WGS) entry which is preliminary data.</text>
</comment>
<organism evidence="1 2">
    <name type="scientific">Racocetra persica</name>
    <dbReference type="NCBI Taxonomy" id="160502"/>
    <lineage>
        <taxon>Eukaryota</taxon>
        <taxon>Fungi</taxon>
        <taxon>Fungi incertae sedis</taxon>
        <taxon>Mucoromycota</taxon>
        <taxon>Glomeromycotina</taxon>
        <taxon>Glomeromycetes</taxon>
        <taxon>Diversisporales</taxon>
        <taxon>Gigasporaceae</taxon>
        <taxon>Racocetra</taxon>
    </lineage>
</organism>
<evidence type="ECO:0000313" key="2">
    <source>
        <dbReference type="Proteomes" id="UP000789920"/>
    </source>
</evidence>
<proteinExistence type="predicted"/>